<organism evidence="2 3">
    <name type="scientific">Bagarius yarrelli</name>
    <name type="common">Goonch</name>
    <name type="synonym">Bagrus yarrelli</name>
    <dbReference type="NCBI Taxonomy" id="175774"/>
    <lineage>
        <taxon>Eukaryota</taxon>
        <taxon>Metazoa</taxon>
        <taxon>Chordata</taxon>
        <taxon>Craniata</taxon>
        <taxon>Vertebrata</taxon>
        <taxon>Euteleostomi</taxon>
        <taxon>Actinopterygii</taxon>
        <taxon>Neopterygii</taxon>
        <taxon>Teleostei</taxon>
        <taxon>Ostariophysi</taxon>
        <taxon>Siluriformes</taxon>
        <taxon>Sisoridae</taxon>
        <taxon>Sisorinae</taxon>
        <taxon>Bagarius</taxon>
    </lineage>
</organism>
<dbReference type="GO" id="GO:0032259">
    <property type="term" value="P:methylation"/>
    <property type="evidence" value="ECO:0007669"/>
    <property type="project" value="UniProtKB-KW"/>
</dbReference>
<keyword evidence="2" id="KW-0808">Transferase</keyword>
<feature type="compositionally biased region" description="Low complexity" evidence="1">
    <location>
        <begin position="31"/>
        <end position="55"/>
    </location>
</feature>
<keyword evidence="3" id="KW-1185">Reference proteome</keyword>
<dbReference type="EMBL" id="VCAZ01000316">
    <property type="protein sequence ID" value="TTY71118.1"/>
    <property type="molecule type" value="Genomic_DNA"/>
</dbReference>
<comment type="caution">
    <text evidence="2">The sequence shown here is derived from an EMBL/GenBank/DDBJ whole genome shotgun (WGS) entry which is preliminary data.</text>
</comment>
<accession>A0A556VVX6</accession>
<evidence type="ECO:0000256" key="1">
    <source>
        <dbReference type="SAM" id="MobiDB-lite"/>
    </source>
</evidence>
<protein>
    <submittedName>
        <fullName evidence="2">Methyltransferase-like protein 22</fullName>
    </submittedName>
</protein>
<dbReference type="AlphaFoldDB" id="A0A556VVX6"/>
<dbReference type="GO" id="GO:0008168">
    <property type="term" value="F:methyltransferase activity"/>
    <property type="evidence" value="ECO:0007669"/>
    <property type="project" value="UniProtKB-KW"/>
</dbReference>
<proteinExistence type="predicted"/>
<dbReference type="Proteomes" id="UP000319801">
    <property type="component" value="Unassembled WGS sequence"/>
</dbReference>
<evidence type="ECO:0000313" key="2">
    <source>
        <dbReference type="EMBL" id="TTY71118.1"/>
    </source>
</evidence>
<gene>
    <name evidence="2" type="ORF">Baya_16505</name>
</gene>
<dbReference type="OrthoDB" id="46564at2759"/>
<evidence type="ECO:0000313" key="3">
    <source>
        <dbReference type="Proteomes" id="UP000319801"/>
    </source>
</evidence>
<keyword evidence="2" id="KW-0489">Methyltransferase</keyword>
<name>A0A556VVX6_BAGYA</name>
<feature type="region of interest" description="Disordered" evidence="1">
    <location>
        <begin position="29"/>
        <end position="56"/>
    </location>
</feature>
<sequence length="82" mass="8883">MDQITFRSDTVLSDVHLLIPNARHLMTRLNSAGQPAAHPASSSSASSLRTHSASPAALRLERRLVQREDDQKVCGSKNTAGF</sequence>
<reference evidence="2 3" key="1">
    <citation type="journal article" date="2019" name="Genome Biol. Evol.">
        <title>Whole-Genome Sequencing of the Giant Devil Catfish, Bagarius yarrelli.</title>
        <authorList>
            <person name="Jiang W."/>
            <person name="Lv Y."/>
            <person name="Cheng L."/>
            <person name="Yang K."/>
            <person name="Chao B."/>
            <person name="Wang X."/>
            <person name="Li Y."/>
            <person name="Pan X."/>
            <person name="You X."/>
            <person name="Zhang Y."/>
            <person name="Yang J."/>
            <person name="Li J."/>
            <person name="Zhang X."/>
            <person name="Liu S."/>
            <person name="Sun C."/>
            <person name="Yang J."/>
            <person name="Shi Q."/>
        </authorList>
    </citation>
    <scope>NUCLEOTIDE SEQUENCE [LARGE SCALE GENOMIC DNA]</scope>
    <source>
        <strain evidence="2">JWS20170419001</strain>
        <tissue evidence="2">Muscle</tissue>
    </source>
</reference>